<evidence type="ECO:0000259" key="13">
    <source>
        <dbReference type="Pfam" id="PF04452"/>
    </source>
</evidence>
<dbReference type="EMBL" id="JACEGA010000001">
    <property type="protein sequence ID" value="MBB2183098.1"/>
    <property type="molecule type" value="Genomic_DNA"/>
</dbReference>
<dbReference type="Pfam" id="PF20260">
    <property type="entry name" value="PUA_4"/>
    <property type="match status" value="1"/>
</dbReference>
<dbReference type="GO" id="GO:0005737">
    <property type="term" value="C:cytoplasm"/>
    <property type="evidence" value="ECO:0007669"/>
    <property type="project" value="UniProtKB-SubCell"/>
</dbReference>
<evidence type="ECO:0000256" key="9">
    <source>
        <dbReference type="ARBA" id="ARBA00022691"/>
    </source>
</evidence>
<evidence type="ECO:0000256" key="2">
    <source>
        <dbReference type="ARBA" id="ARBA00005528"/>
    </source>
</evidence>
<dbReference type="InterPro" id="IPR046887">
    <property type="entry name" value="RsmE_PUA-like"/>
</dbReference>
<keyword evidence="5 12" id="KW-0963">Cytoplasm</keyword>
<gene>
    <name evidence="15" type="ORF">H0486_09420</name>
</gene>
<evidence type="ECO:0000256" key="12">
    <source>
        <dbReference type="PIRNR" id="PIRNR015601"/>
    </source>
</evidence>
<reference evidence="15 16" key="1">
    <citation type="submission" date="2020-07" db="EMBL/GenBank/DDBJ databases">
        <title>Characterization and genome sequencing of isolate MD1, a novel member within the family Lachnospiraceae.</title>
        <authorList>
            <person name="Rettenmaier R."/>
            <person name="Di Bello L."/>
            <person name="Zinser C."/>
            <person name="Scheitz K."/>
            <person name="Liebl W."/>
            <person name="Zverlov V."/>
        </authorList>
    </citation>
    <scope>NUCLEOTIDE SEQUENCE [LARGE SCALE GENOMIC DNA]</scope>
    <source>
        <strain evidence="15 16">MD1</strain>
    </source>
</reference>
<evidence type="ECO:0000256" key="5">
    <source>
        <dbReference type="ARBA" id="ARBA00022490"/>
    </source>
</evidence>
<dbReference type="RefSeq" id="WP_228352779.1">
    <property type="nucleotide sequence ID" value="NZ_JACEGA010000001.1"/>
</dbReference>
<evidence type="ECO:0000256" key="4">
    <source>
        <dbReference type="ARBA" id="ARBA00013673"/>
    </source>
</evidence>
<keyword evidence="9 12" id="KW-0949">S-adenosyl-L-methionine</keyword>
<dbReference type="InterPro" id="IPR029026">
    <property type="entry name" value="tRNA_m1G_MTases_N"/>
</dbReference>
<dbReference type="EC" id="2.1.1.193" evidence="3 12"/>
<evidence type="ECO:0000256" key="6">
    <source>
        <dbReference type="ARBA" id="ARBA00022552"/>
    </source>
</evidence>
<evidence type="ECO:0000313" key="15">
    <source>
        <dbReference type="EMBL" id="MBB2183098.1"/>
    </source>
</evidence>
<dbReference type="CDD" id="cd18084">
    <property type="entry name" value="RsmE-like"/>
    <property type="match status" value="1"/>
</dbReference>
<feature type="domain" description="Ribosomal RNA small subunit methyltransferase E methyltransferase" evidence="13">
    <location>
        <begin position="73"/>
        <end position="240"/>
    </location>
</feature>
<dbReference type="GO" id="GO:0070475">
    <property type="term" value="P:rRNA base methylation"/>
    <property type="evidence" value="ECO:0007669"/>
    <property type="project" value="TreeGrafter"/>
</dbReference>
<dbReference type="PANTHER" id="PTHR30027">
    <property type="entry name" value="RIBOSOMAL RNA SMALL SUBUNIT METHYLTRANSFERASE E"/>
    <property type="match status" value="1"/>
</dbReference>
<dbReference type="Gene3D" id="2.40.240.20">
    <property type="entry name" value="Hypothetical PUA domain-like, domain 1"/>
    <property type="match status" value="1"/>
</dbReference>
<comment type="caution">
    <text evidence="15">The sequence shown here is derived from an EMBL/GenBank/DDBJ whole genome shotgun (WGS) entry which is preliminary data.</text>
</comment>
<keyword evidence="6 12" id="KW-0698">rRNA processing</keyword>
<dbReference type="SUPFAM" id="SSF88697">
    <property type="entry name" value="PUA domain-like"/>
    <property type="match status" value="1"/>
</dbReference>
<dbReference type="PIRSF" id="PIRSF015601">
    <property type="entry name" value="MTase_slr0722"/>
    <property type="match status" value="1"/>
</dbReference>
<dbReference type="Pfam" id="PF04452">
    <property type="entry name" value="Methyltrans_RNA"/>
    <property type="match status" value="1"/>
</dbReference>
<comment type="catalytic activity">
    <reaction evidence="11 12">
        <text>uridine(1498) in 16S rRNA + S-adenosyl-L-methionine = N(3)-methyluridine(1498) in 16S rRNA + S-adenosyl-L-homocysteine + H(+)</text>
        <dbReference type="Rhea" id="RHEA:42920"/>
        <dbReference type="Rhea" id="RHEA-COMP:10283"/>
        <dbReference type="Rhea" id="RHEA-COMP:10284"/>
        <dbReference type="ChEBI" id="CHEBI:15378"/>
        <dbReference type="ChEBI" id="CHEBI:57856"/>
        <dbReference type="ChEBI" id="CHEBI:59789"/>
        <dbReference type="ChEBI" id="CHEBI:65315"/>
        <dbReference type="ChEBI" id="CHEBI:74502"/>
        <dbReference type="EC" id="2.1.1.193"/>
    </reaction>
</comment>
<evidence type="ECO:0000256" key="11">
    <source>
        <dbReference type="ARBA" id="ARBA00047944"/>
    </source>
</evidence>
<keyword evidence="16" id="KW-1185">Reference proteome</keyword>
<dbReference type="NCBIfam" id="NF008692">
    <property type="entry name" value="PRK11713.1-5"/>
    <property type="match status" value="1"/>
</dbReference>
<comment type="function">
    <text evidence="10 12">Specifically methylates the N3 position of the uracil ring of uridine 1498 (m3U1498) in 16S rRNA. Acts on the fully assembled 30S ribosomal subunit.</text>
</comment>
<dbReference type="GO" id="GO:0070042">
    <property type="term" value="F:rRNA (uridine-N3-)-methyltransferase activity"/>
    <property type="evidence" value="ECO:0007669"/>
    <property type="project" value="TreeGrafter"/>
</dbReference>
<keyword evidence="7 12" id="KW-0489">Methyltransferase</keyword>
<evidence type="ECO:0000259" key="14">
    <source>
        <dbReference type="Pfam" id="PF20260"/>
    </source>
</evidence>
<dbReference type="SUPFAM" id="SSF75217">
    <property type="entry name" value="alpha/beta knot"/>
    <property type="match status" value="1"/>
</dbReference>
<comment type="subcellular location">
    <subcellularLocation>
        <location evidence="1 12">Cytoplasm</location>
    </subcellularLocation>
</comment>
<dbReference type="InterPro" id="IPR015947">
    <property type="entry name" value="PUA-like_sf"/>
</dbReference>
<evidence type="ECO:0000313" key="16">
    <source>
        <dbReference type="Proteomes" id="UP000574276"/>
    </source>
</evidence>
<dbReference type="Proteomes" id="UP000574276">
    <property type="component" value="Unassembled WGS sequence"/>
</dbReference>
<name>A0A839K0Z3_9FIRM</name>
<dbReference type="Gene3D" id="3.40.1280.10">
    <property type="match status" value="1"/>
</dbReference>
<evidence type="ECO:0000256" key="8">
    <source>
        <dbReference type="ARBA" id="ARBA00022679"/>
    </source>
</evidence>
<evidence type="ECO:0000256" key="3">
    <source>
        <dbReference type="ARBA" id="ARBA00012328"/>
    </source>
</evidence>
<dbReference type="NCBIfam" id="TIGR00046">
    <property type="entry name" value="RsmE family RNA methyltransferase"/>
    <property type="match status" value="1"/>
</dbReference>
<evidence type="ECO:0000256" key="10">
    <source>
        <dbReference type="ARBA" id="ARBA00025699"/>
    </source>
</evidence>
<dbReference type="PANTHER" id="PTHR30027:SF3">
    <property type="entry name" value="16S RRNA (URACIL(1498)-N(3))-METHYLTRANSFERASE"/>
    <property type="match status" value="1"/>
</dbReference>
<proteinExistence type="inferred from homology"/>
<accession>A0A839K0Z3</accession>
<evidence type="ECO:0000256" key="1">
    <source>
        <dbReference type="ARBA" id="ARBA00004496"/>
    </source>
</evidence>
<dbReference type="InterPro" id="IPR006700">
    <property type="entry name" value="RsmE"/>
</dbReference>
<feature type="domain" description="Ribosomal RNA small subunit methyltransferase E PUA-like" evidence="14">
    <location>
        <begin position="18"/>
        <end position="64"/>
    </location>
</feature>
<evidence type="ECO:0000256" key="7">
    <source>
        <dbReference type="ARBA" id="ARBA00022603"/>
    </source>
</evidence>
<sequence>MHRFYVETNQIQGETVRITGPDVNHIRNVLRMKQGDELIICNGQGKDCYCIINKISEYEIIAEVKEYSDTGTELKAKITLFQGLPKKDKMELVIQKAVELGVYEIVPVMTKRVIVKLEDKKKEEKKLERWQTIAESAAKQSGRGIIPRIRPVISYMEAISEANKMDKGIIPYENAEGMHYTKEVLDQCSNCSTIGVFIGPEGGFEESEIILAKENGILPITLGRRILRTETAGLAILSMLVYLLED</sequence>
<dbReference type="InterPro" id="IPR046886">
    <property type="entry name" value="RsmE_MTase_dom"/>
</dbReference>
<protein>
    <recommendedName>
        <fullName evidence="4 12">Ribosomal RNA small subunit methyltransferase E</fullName>
        <ecNumber evidence="3 12">2.1.1.193</ecNumber>
    </recommendedName>
</protein>
<comment type="similarity">
    <text evidence="2 12">Belongs to the RNA methyltransferase RsmE family.</text>
</comment>
<organism evidence="15 16">
    <name type="scientific">Variimorphobacter saccharofermentans</name>
    <dbReference type="NCBI Taxonomy" id="2755051"/>
    <lineage>
        <taxon>Bacteria</taxon>
        <taxon>Bacillati</taxon>
        <taxon>Bacillota</taxon>
        <taxon>Clostridia</taxon>
        <taxon>Lachnospirales</taxon>
        <taxon>Lachnospiraceae</taxon>
        <taxon>Variimorphobacter</taxon>
    </lineage>
</organism>
<dbReference type="AlphaFoldDB" id="A0A839K0Z3"/>
<keyword evidence="8 12" id="KW-0808">Transferase</keyword>
<dbReference type="InterPro" id="IPR029028">
    <property type="entry name" value="Alpha/beta_knot_MTases"/>
</dbReference>